<accession>A0A0E9TEM5</accession>
<proteinExistence type="predicted"/>
<reference evidence="1" key="1">
    <citation type="submission" date="2014-11" db="EMBL/GenBank/DDBJ databases">
        <authorList>
            <person name="Amaro Gonzalez C."/>
        </authorList>
    </citation>
    <scope>NUCLEOTIDE SEQUENCE</scope>
</reference>
<sequence length="27" mass="3095">MVSNEWSLTLTVNPNQIKNHFCCQVST</sequence>
<reference evidence="1" key="2">
    <citation type="journal article" date="2015" name="Fish Shellfish Immunol.">
        <title>Early steps in the European eel (Anguilla anguilla)-Vibrio vulnificus interaction in the gills: Role of the RtxA13 toxin.</title>
        <authorList>
            <person name="Callol A."/>
            <person name="Pajuelo D."/>
            <person name="Ebbesson L."/>
            <person name="Teles M."/>
            <person name="MacKenzie S."/>
            <person name="Amaro C."/>
        </authorList>
    </citation>
    <scope>NUCLEOTIDE SEQUENCE</scope>
</reference>
<dbReference type="AlphaFoldDB" id="A0A0E9TEM5"/>
<name>A0A0E9TEM5_ANGAN</name>
<organism evidence="1">
    <name type="scientific">Anguilla anguilla</name>
    <name type="common">European freshwater eel</name>
    <name type="synonym">Muraena anguilla</name>
    <dbReference type="NCBI Taxonomy" id="7936"/>
    <lineage>
        <taxon>Eukaryota</taxon>
        <taxon>Metazoa</taxon>
        <taxon>Chordata</taxon>
        <taxon>Craniata</taxon>
        <taxon>Vertebrata</taxon>
        <taxon>Euteleostomi</taxon>
        <taxon>Actinopterygii</taxon>
        <taxon>Neopterygii</taxon>
        <taxon>Teleostei</taxon>
        <taxon>Anguilliformes</taxon>
        <taxon>Anguillidae</taxon>
        <taxon>Anguilla</taxon>
    </lineage>
</organism>
<protein>
    <submittedName>
        <fullName evidence="1">Uncharacterized protein</fullName>
    </submittedName>
</protein>
<dbReference type="EMBL" id="GBXM01057384">
    <property type="protein sequence ID" value="JAH51193.1"/>
    <property type="molecule type" value="Transcribed_RNA"/>
</dbReference>
<evidence type="ECO:0000313" key="1">
    <source>
        <dbReference type="EMBL" id="JAH51193.1"/>
    </source>
</evidence>